<evidence type="ECO:0000256" key="3">
    <source>
        <dbReference type="ARBA" id="ARBA00022801"/>
    </source>
</evidence>
<dbReference type="GO" id="GO:0043409">
    <property type="term" value="P:negative regulation of MAPK cascade"/>
    <property type="evidence" value="ECO:0007669"/>
    <property type="project" value="TreeGrafter"/>
</dbReference>
<dbReference type="EC" id="3.1.3.48" evidence="2"/>
<feature type="domain" description="Tyrosine-protein phosphatase" evidence="5">
    <location>
        <begin position="170"/>
        <end position="316"/>
    </location>
</feature>
<gene>
    <name evidence="8" type="ORF">C1645_689205</name>
</gene>
<dbReference type="Gene3D" id="3.40.250.10">
    <property type="entry name" value="Rhodanese-like domain"/>
    <property type="match status" value="1"/>
</dbReference>
<dbReference type="PANTHER" id="PTHR10159">
    <property type="entry name" value="DUAL SPECIFICITY PROTEIN PHOSPHATASE"/>
    <property type="match status" value="1"/>
</dbReference>
<dbReference type="PROSITE" id="PS50054">
    <property type="entry name" value="TYR_PHOSPHATASE_DUAL"/>
    <property type="match status" value="1"/>
</dbReference>
<evidence type="ECO:0000256" key="1">
    <source>
        <dbReference type="ARBA" id="ARBA00008601"/>
    </source>
</evidence>
<evidence type="ECO:0000256" key="2">
    <source>
        <dbReference type="ARBA" id="ARBA00013064"/>
    </source>
</evidence>
<dbReference type="InterPro" id="IPR036873">
    <property type="entry name" value="Rhodanese-like_dom_sf"/>
</dbReference>
<dbReference type="SUPFAM" id="SSF52799">
    <property type="entry name" value="(Phosphotyrosine protein) phosphatases II"/>
    <property type="match status" value="1"/>
</dbReference>
<organism evidence="8 9">
    <name type="scientific">Glomus cerebriforme</name>
    <dbReference type="NCBI Taxonomy" id="658196"/>
    <lineage>
        <taxon>Eukaryota</taxon>
        <taxon>Fungi</taxon>
        <taxon>Fungi incertae sedis</taxon>
        <taxon>Mucoromycota</taxon>
        <taxon>Glomeromycotina</taxon>
        <taxon>Glomeromycetes</taxon>
        <taxon>Glomerales</taxon>
        <taxon>Glomeraceae</taxon>
        <taxon>Glomus</taxon>
    </lineage>
</organism>
<dbReference type="Pfam" id="PF00581">
    <property type="entry name" value="Rhodanese"/>
    <property type="match status" value="1"/>
</dbReference>
<dbReference type="InterPro" id="IPR000340">
    <property type="entry name" value="Dual-sp_phosphatase_cat-dom"/>
</dbReference>
<dbReference type="Gene3D" id="3.90.190.10">
    <property type="entry name" value="Protein tyrosine phosphatase superfamily"/>
    <property type="match status" value="1"/>
</dbReference>
<keyword evidence="4" id="KW-0904">Protein phosphatase</keyword>
<dbReference type="CDD" id="cd14498">
    <property type="entry name" value="DSP"/>
    <property type="match status" value="1"/>
</dbReference>
<keyword evidence="9" id="KW-1185">Reference proteome</keyword>
<dbReference type="Proteomes" id="UP000265703">
    <property type="component" value="Unassembled WGS sequence"/>
</dbReference>
<dbReference type="InterPro" id="IPR020422">
    <property type="entry name" value="TYR_PHOSPHATASE_DUAL_dom"/>
</dbReference>
<protein>
    <recommendedName>
        <fullName evidence="2">protein-tyrosine-phosphatase</fullName>
        <ecNumber evidence="2">3.1.3.48</ecNumber>
    </recommendedName>
</protein>
<feature type="domain" description="Rhodanese" evidence="7">
    <location>
        <begin position="25"/>
        <end position="57"/>
    </location>
</feature>
<feature type="domain" description="Tyrosine specific protein phosphatases" evidence="6">
    <location>
        <begin position="237"/>
        <end position="297"/>
    </location>
</feature>
<evidence type="ECO:0000259" key="7">
    <source>
        <dbReference type="PROSITE" id="PS50206"/>
    </source>
</evidence>
<reference evidence="8 9" key="1">
    <citation type="submission" date="2018-06" db="EMBL/GenBank/DDBJ databases">
        <title>Comparative genomics reveals the genomic features of Rhizophagus irregularis, R. cerebriforme, R. diaphanum and Gigaspora rosea, and their symbiotic lifestyle signature.</title>
        <authorList>
            <person name="Morin E."/>
            <person name="San Clemente H."/>
            <person name="Chen E.C.H."/>
            <person name="De La Providencia I."/>
            <person name="Hainaut M."/>
            <person name="Kuo A."/>
            <person name="Kohler A."/>
            <person name="Murat C."/>
            <person name="Tang N."/>
            <person name="Roy S."/>
            <person name="Loubradou J."/>
            <person name="Henrissat B."/>
            <person name="Grigoriev I.V."/>
            <person name="Corradi N."/>
            <person name="Roux C."/>
            <person name="Martin F.M."/>
        </authorList>
    </citation>
    <scope>NUCLEOTIDE SEQUENCE [LARGE SCALE GENOMIC DNA]</scope>
    <source>
        <strain evidence="8 9">DAOM 227022</strain>
    </source>
</reference>
<dbReference type="PROSITE" id="PS50056">
    <property type="entry name" value="TYR_PHOSPHATASE_2"/>
    <property type="match status" value="1"/>
</dbReference>
<dbReference type="SUPFAM" id="SSF52821">
    <property type="entry name" value="Rhodanese/Cell cycle control phosphatase"/>
    <property type="match status" value="1"/>
</dbReference>
<dbReference type="GO" id="GO:0005737">
    <property type="term" value="C:cytoplasm"/>
    <property type="evidence" value="ECO:0007669"/>
    <property type="project" value="TreeGrafter"/>
</dbReference>
<evidence type="ECO:0000313" key="8">
    <source>
        <dbReference type="EMBL" id="RIA95248.1"/>
    </source>
</evidence>
<dbReference type="OrthoDB" id="273181at2759"/>
<dbReference type="EMBL" id="QKYT01000065">
    <property type="protein sequence ID" value="RIA95248.1"/>
    <property type="molecule type" value="Genomic_DNA"/>
</dbReference>
<dbReference type="InterPro" id="IPR000387">
    <property type="entry name" value="Tyr_Pase_dom"/>
</dbReference>
<evidence type="ECO:0000313" key="9">
    <source>
        <dbReference type="Proteomes" id="UP000265703"/>
    </source>
</evidence>
<dbReference type="Pfam" id="PF00782">
    <property type="entry name" value="DSPc"/>
    <property type="match status" value="1"/>
</dbReference>
<dbReference type="GO" id="GO:0004725">
    <property type="term" value="F:protein tyrosine phosphatase activity"/>
    <property type="evidence" value="ECO:0007669"/>
    <property type="project" value="UniProtKB-EC"/>
</dbReference>
<evidence type="ECO:0000259" key="6">
    <source>
        <dbReference type="PROSITE" id="PS50056"/>
    </source>
</evidence>
<name>A0A397TAI3_9GLOM</name>
<comment type="similarity">
    <text evidence="1">Belongs to the protein-tyrosine phosphatase family. Non-receptor class dual specificity subfamily.</text>
</comment>
<dbReference type="AlphaFoldDB" id="A0A397TAI3"/>
<proteinExistence type="inferred from homology"/>
<keyword evidence="3" id="KW-0378">Hydrolase</keyword>
<dbReference type="InterPro" id="IPR001763">
    <property type="entry name" value="Rhodanese-like_dom"/>
</dbReference>
<comment type="caution">
    <text evidence="8">The sequence shown here is derived from an EMBL/GenBank/DDBJ whole genome shotgun (WGS) entry which is preliminary data.</text>
</comment>
<sequence length="353" mass="40832">MLPFELAERLKESYNTSVEETFSHKLPKPILIDVRNLALYQDKHIRESFNVNLPTLLIKRYRRGNMSNFSLNSFITTPEGRDKYLNIINEDGGQYQHDVIIFDDFMDETDKDIYWLKGGFEAFRLWDQKDEFIATGLESGPSSDRDSVSDTLTEYEGQEQQQGSGLIAFVISTIIPEFLFIGPEITKEEEVKALKDKGIRRILNMAFECEDVLGLKEKFDHYLKLNIKDSVEEDVERALKDAVDFIERAQKDKTPIYVHCKAGRSRSVTAVLAYLIKSNQWTLKQAYDYVMERRSGICPNIGFVAELMRVEEGVFGFKRNNGAVTEFDIRKKEEMFDMEGIEPLSKTPRTAFF</sequence>
<evidence type="ECO:0000259" key="5">
    <source>
        <dbReference type="PROSITE" id="PS50054"/>
    </source>
</evidence>
<dbReference type="InterPro" id="IPR029021">
    <property type="entry name" value="Prot-tyrosine_phosphatase-like"/>
</dbReference>
<dbReference type="STRING" id="658196.A0A397TAI3"/>
<dbReference type="SMART" id="SM00195">
    <property type="entry name" value="DSPc"/>
    <property type="match status" value="1"/>
</dbReference>
<accession>A0A397TAI3</accession>
<dbReference type="PANTHER" id="PTHR10159:SF530">
    <property type="entry name" value="DUAL SPECIFICITY PROTEIN PHOSPHATASE DDB_G0271350-RELATED"/>
    <property type="match status" value="1"/>
</dbReference>
<evidence type="ECO:0000256" key="4">
    <source>
        <dbReference type="ARBA" id="ARBA00022912"/>
    </source>
</evidence>
<dbReference type="PROSITE" id="PS50206">
    <property type="entry name" value="RHODANESE_3"/>
    <property type="match status" value="1"/>
</dbReference>